<accession>A0AAV9PFE4</accession>
<keyword evidence="3" id="KW-1185">Reference proteome</keyword>
<dbReference type="SUPFAM" id="SSF52047">
    <property type="entry name" value="RNI-like"/>
    <property type="match status" value="1"/>
</dbReference>
<dbReference type="InterPro" id="IPR032675">
    <property type="entry name" value="LRR_dom_sf"/>
</dbReference>
<dbReference type="InterPro" id="IPR001810">
    <property type="entry name" value="F-box_dom"/>
</dbReference>
<dbReference type="Proteomes" id="UP001337655">
    <property type="component" value="Unassembled WGS sequence"/>
</dbReference>
<organism evidence="2 3">
    <name type="scientific">Saxophila tyrrhenica</name>
    <dbReference type="NCBI Taxonomy" id="1690608"/>
    <lineage>
        <taxon>Eukaryota</taxon>
        <taxon>Fungi</taxon>
        <taxon>Dikarya</taxon>
        <taxon>Ascomycota</taxon>
        <taxon>Pezizomycotina</taxon>
        <taxon>Dothideomycetes</taxon>
        <taxon>Dothideomycetidae</taxon>
        <taxon>Mycosphaerellales</taxon>
        <taxon>Extremaceae</taxon>
        <taxon>Saxophila</taxon>
    </lineage>
</organism>
<dbReference type="Gene3D" id="3.80.10.10">
    <property type="entry name" value="Ribonuclease Inhibitor"/>
    <property type="match status" value="1"/>
</dbReference>
<dbReference type="AlphaFoldDB" id="A0AAV9PFE4"/>
<dbReference type="InterPro" id="IPR036047">
    <property type="entry name" value="F-box-like_dom_sf"/>
</dbReference>
<proteinExistence type="predicted"/>
<name>A0AAV9PFE4_9PEZI</name>
<protein>
    <recommendedName>
        <fullName evidence="1">F-box domain-containing protein</fullName>
    </recommendedName>
</protein>
<dbReference type="GeneID" id="89924056"/>
<gene>
    <name evidence="2" type="ORF">LTR77_002709</name>
</gene>
<dbReference type="Pfam" id="PF12937">
    <property type="entry name" value="F-box-like"/>
    <property type="match status" value="1"/>
</dbReference>
<comment type="caution">
    <text evidence="2">The sequence shown here is derived from an EMBL/GenBank/DDBJ whole genome shotgun (WGS) entry which is preliminary data.</text>
</comment>
<reference evidence="2 3" key="1">
    <citation type="submission" date="2023-08" db="EMBL/GenBank/DDBJ databases">
        <title>Black Yeasts Isolated from many extreme environments.</title>
        <authorList>
            <person name="Coleine C."/>
            <person name="Stajich J.E."/>
            <person name="Selbmann L."/>
        </authorList>
    </citation>
    <scope>NUCLEOTIDE SEQUENCE [LARGE SCALE GENOMIC DNA]</scope>
    <source>
        <strain evidence="2 3">CCFEE 5935</strain>
    </source>
</reference>
<dbReference type="EMBL" id="JAVRRT010000004">
    <property type="protein sequence ID" value="KAK5172589.1"/>
    <property type="molecule type" value="Genomic_DNA"/>
</dbReference>
<sequence>MADFELNQALLQELPYRHGHRSSAHQDLPLQPTISDPALSGSENKGATLLNLPPELQAAIFSWLFRPADLARVCLVSKQLFDVVTPQLYHSLYLNVDRWSREHLESVLTRGHRGHAYIRNLDIDSVELKSERRALKVAKDALQMIPRGQLQAFRCPLETGIDNDLLILLAANQRNLSFIGLGPILPEAFYSLMECLLPWPPNISTIVIPWKLFNDEDVQFYQRLIERSHHRLKALTVRAHDFPPLRWDYSQDPPALSDVDGDTEMLACSLLHHLSYYSIYPRTLQLHDLNLQNQDLAGVTETWLMYVDFTKLQTMQIWNCDNADVLLEALEKMAQHQRLRLHGLVLSFEEAEQAPQRAQQYLAATSGLSYLNLCYVPTFSANQSFSVRSIAPHASTIRDLFIGIGSNITRNTPLSLPRLSDIEWLASNCTKLRQLAIPLPPLNTDDALAGRWGEYEEILALLATLPHLKVFRILTWPYIAGRPLPPRDNCGAQDAFKVRYLHELRIIASSIARLFTRLRGDHGRRLSVITFGHAEYPHYIYHGNGERIQSFGTPLTFKITRVMSEFGFRTKVRQIPADQMEYEEPIAYVVDEDTDQGLSLEAYSWGSRPSESP</sequence>
<evidence type="ECO:0000313" key="3">
    <source>
        <dbReference type="Proteomes" id="UP001337655"/>
    </source>
</evidence>
<dbReference type="SUPFAM" id="SSF81383">
    <property type="entry name" value="F-box domain"/>
    <property type="match status" value="1"/>
</dbReference>
<evidence type="ECO:0000259" key="1">
    <source>
        <dbReference type="Pfam" id="PF12937"/>
    </source>
</evidence>
<dbReference type="RefSeq" id="XP_064661307.1">
    <property type="nucleotide sequence ID" value="XM_064799968.1"/>
</dbReference>
<feature type="domain" description="F-box" evidence="1">
    <location>
        <begin position="50"/>
        <end position="94"/>
    </location>
</feature>
<evidence type="ECO:0000313" key="2">
    <source>
        <dbReference type="EMBL" id="KAK5172589.1"/>
    </source>
</evidence>